<sequence length="163" mass="17344">MHRAAKRQSNILGSLVGCLVLLLFVAKLVMPQMGHAGVVGAMADDLIVICGTDGAKLVRILPNGDAEEVTSERGPSEPCPKCLTCDWCVSVTGGETLAAVDMAFPKPEIGNQLWRILEDTSQAHLQLIVPQVRGPPSHKPFSIWASLSQTKTALGHTKIEAPA</sequence>
<protein>
    <submittedName>
        <fullName evidence="1">Uncharacterized protein</fullName>
    </submittedName>
</protein>
<evidence type="ECO:0000313" key="1">
    <source>
        <dbReference type="EMBL" id="SFL19197.1"/>
    </source>
</evidence>
<gene>
    <name evidence="1" type="ORF">SAMN04488036_106168</name>
</gene>
<accession>A0A1I4FQF5</accession>
<evidence type="ECO:0000313" key="2">
    <source>
        <dbReference type="Proteomes" id="UP000198851"/>
    </source>
</evidence>
<dbReference type="AlphaFoldDB" id="A0A1I4FQF5"/>
<dbReference type="PROSITE" id="PS51257">
    <property type="entry name" value="PROKAR_LIPOPROTEIN"/>
    <property type="match status" value="1"/>
</dbReference>
<proteinExistence type="predicted"/>
<keyword evidence="2" id="KW-1185">Reference proteome</keyword>
<reference evidence="2" key="1">
    <citation type="submission" date="2016-10" db="EMBL/GenBank/DDBJ databases">
        <authorList>
            <person name="Varghese N."/>
            <person name="Submissions S."/>
        </authorList>
    </citation>
    <scope>NUCLEOTIDE SEQUENCE [LARGE SCALE GENOMIC DNA]</scope>
    <source>
        <strain evidence="2">DSM 28453</strain>
    </source>
</reference>
<dbReference type="InterPro" id="IPR021333">
    <property type="entry name" value="DUF2946"/>
</dbReference>
<dbReference type="EMBL" id="FOSZ01000006">
    <property type="protein sequence ID" value="SFL19197.1"/>
    <property type="molecule type" value="Genomic_DNA"/>
</dbReference>
<dbReference type="Pfam" id="PF11162">
    <property type="entry name" value="DUF2946"/>
    <property type="match status" value="1"/>
</dbReference>
<name>A0A1I4FQF5_9RHOB</name>
<organism evidence="1 2">
    <name type="scientific">Shimia haliotis</name>
    <dbReference type="NCBI Taxonomy" id="1280847"/>
    <lineage>
        <taxon>Bacteria</taxon>
        <taxon>Pseudomonadati</taxon>
        <taxon>Pseudomonadota</taxon>
        <taxon>Alphaproteobacteria</taxon>
        <taxon>Rhodobacterales</taxon>
        <taxon>Roseobacteraceae</taxon>
    </lineage>
</organism>
<dbReference type="Proteomes" id="UP000198851">
    <property type="component" value="Unassembled WGS sequence"/>
</dbReference>
<dbReference type="STRING" id="1280847.SAMN04488036_106168"/>